<accession>A0A3Q7Y6K1</accession>
<dbReference type="OrthoDB" id="1431795at2759"/>
<dbReference type="Proteomes" id="UP000087171">
    <property type="component" value="Unplaced"/>
</dbReference>
<reference evidence="2" key="1">
    <citation type="submission" date="2025-08" db="UniProtKB">
        <authorList>
            <consortium name="RefSeq"/>
        </authorList>
    </citation>
    <scope>IDENTIFICATION</scope>
    <source>
        <tissue evidence="2">Etiolated seedlings</tissue>
    </source>
</reference>
<dbReference type="AlphaFoldDB" id="A0A3Q7Y6K1"/>
<keyword evidence="1" id="KW-1185">Reference proteome</keyword>
<dbReference type="PANTHER" id="PTHR33018">
    <property type="entry name" value="OS10G0338966 PROTEIN-RELATED"/>
    <property type="match status" value="1"/>
</dbReference>
<name>A0A3Q7Y6K1_CICAR</name>
<organism evidence="1 2">
    <name type="scientific">Cicer arietinum</name>
    <name type="common">Chickpea</name>
    <name type="synonym">Garbanzo</name>
    <dbReference type="NCBI Taxonomy" id="3827"/>
    <lineage>
        <taxon>Eukaryota</taxon>
        <taxon>Viridiplantae</taxon>
        <taxon>Streptophyta</taxon>
        <taxon>Embryophyta</taxon>
        <taxon>Tracheophyta</taxon>
        <taxon>Spermatophyta</taxon>
        <taxon>Magnoliopsida</taxon>
        <taxon>eudicotyledons</taxon>
        <taxon>Gunneridae</taxon>
        <taxon>Pentapetalae</taxon>
        <taxon>rosids</taxon>
        <taxon>fabids</taxon>
        <taxon>Fabales</taxon>
        <taxon>Fabaceae</taxon>
        <taxon>Papilionoideae</taxon>
        <taxon>50 kb inversion clade</taxon>
        <taxon>NPAAA clade</taxon>
        <taxon>Hologalegina</taxon>
        <taxon>IRL clade</taxon>
        <taxon>Cicereae</taxon>
        <taxon>Cicer</taxon>
    </lineage>
</organism>
<proteinExistence type="predicted"/>
<evidence type="ECO:0000313" key="1">
    <source>
        <dbReference type="Proteomes" id="UP000087171"/>
    </source>
</evidence>
<protein>
    <submittedName>
        <fullName evidence="2">Uncharacterized protein LOC113784245</fullName>
    </submittedName>
</protein>
<dbReference type="RefSeq" id="XP_027186192.1">
    <property type="nucleotide sequence ID" value="XM_027330391.1"/>
</dbReference>
<evidence type="ECO:0000313" key="2">
    <source>
        <dbReference type="RefSeq" id="XP_027186192.1"/>
    </source>
</evidence>
<gene>
    <name evidence="2" type="primary">LOC113784245</name>
</gene>
<sequence>MDTNKDLDRQNEEVVNTKTYENEVKRGATIMQNVIKARSSGIKFEVGWNESGQPIDPNSSMFVSYIGAVVRQNIPITIDDWRDKALKDAKDIMWTDIQTAFAVDEVRKTYMLRVARKIHRGFRSHLSKCYIKDREGNMNDEAPKIYKHYISNEE</sequence>
<dbReference type="PANTHER" id="PTHR33018:SF34">
    <property type="entry name" value="OS02G0472350 PROTEIN"/>
    <property type="match status" value="1"/>
</dbReference>